<gene>
    <name evidence="2" type="ORF">C7B81_13200</name>
</gene>
<dbReference type="InterPro" id="IPR036291">
    <property type="entry name" value="NAD(P)-bd_dom_sf"/>
</dbReference>
<dbReference type="Gene3D" id="3.40.50.720">
    <property type="entry name" value="NAD(P)-binding Rossmann-like Domain"/>
    <property type="match status" value="1"/>
</dbReference>
<dbReference type="InterPro" id="IPR002347">
    <property type="entry name" value="SDR_fam"/>
</dbReference>
<name>A0ABX5F523_9CHRO</name>
<keyword evidence="3" id="KW-1185">Reference proteome</keyword>
<dbReference type="NCBIfam" id="NF009035">
    <property type="entry name" value="PRK12367.1"/>
    <property type="match status" value="1"/>
</dbReference>
<proteinExistence type="predicted"/>
<dbReference type="SUPFAM" id="SSF51735">
    <property type="entry name" value="NAD(P)-binding Rossmann-fold domains"/>
    <property type="match status" value="1"/>
</dbReference>
<accession>A0ABX5F523</accession>
<organism evidence="2 3">
    <name type="scientific">Aphanothece cf. minutissima CCALA 015</name>
    <dbReference type="NCBI Taxonomy" id="2107695"/>
    <lineage>
        <taxon>Bacteria</taxon>
        <taxon>Bacillati</taxon>
        <taxon>Cyanobacteriota</taxon>
        <taxon>Cyanophyceae</taxon>
        <taxon>Oscillatoriophycideae</taxon>
        <taxon>Chroococcales</taxon>
        <taxon>Aphanothecaceae</taxon>
        <taxon>Aphanothece</taxon>
    </lineage>
</organism>
<sequence length="243" mass="26529">MPDPSNEALTVAVTGASGALGQALLRRWHRRGARLIALCHGRTPLQLAGPDGQPIPLRQVHWQVGQEAALEALLAEVDVLVINHGINVHGDGSAEATGCSLEVNALSAWRLLELFAAVVARRDPAQQDKRRRPEVWVNTSEAEIQPALSPLYEISKRLLGQLLSLRAPELAAVVRLRRLVLGPFRSALNPIGVMGADWVAGEILRQADWNCGLIIVTPNPLTYVLMPLATVSRWAYLSLLLRR</sequence>
<dbReference type="PRINTS" id="PR00081">
    <property type="entry name" value="GDHRDH"/>
</dbReference>
<feature type="domain" description="NAD-dependent epimerase/dehydratase" evidence="1">
    <location>
        <begin position="11"/>
        <end position="117"/>
    </location>
</feature>
<evidence type="ECO:0000313" key="3">
    <source>
        <dbReference type="Proteomes" id="UP000238218"/>
    </source>
</evidence>
<dbReference type="EMBL" id="PVWP01000009">
    <property type="protein sequence ID" value="PSB36525.1"/>
    <property type="molecule type" value="Genomic_DNA"/>
</dbReference>
<protein>
    <submittedName>
        <fullName evidence="2">Short-chain dehydrogenase</fullName>
    </submittedName>
</protein>
<evidence type="ECO:0000313" key="2">
    <source>
        <dbReference type="EMBL" id="PSB36525.1"/>
    </source>
</evidence>
<reference evidence="2 3" key="1">
    <citation type="submission" date="2018-02" db="EMBL/GenBank/DDBJ databases">
        <authorList>
            <person name="Moore K."/>
            <person name="Momper L."/>
        </authorList>
    </citation>
    <scope>NUCLEOTIDE SEQUENCE [LARGE SCALE GENOMIC DNA]</scope>
    <source>
        <strain evidence="2 3">CCALA 015</strain>
    </source>
</reference>
<comment type="caution">
    <text evidence="2">The sequence shown here is derived from an EMBL/GenBank/DDBJ whole genome shotgun (WGS) entry which is preliminary data.</text>
</comment>
<dbReference type="Proteomes" id="UP000238218">
    <property type="component" value="Unassembled WGS sequence"/>
</dbReference>
<evidence type="ECO:0000259" key="1">
    <source>
        <dbReference type="Pfam" id="PF01370"/>
    </source>
</evidence>
<dbReference type="InterPro" id="IPR001509">
    <property type="entry name" value="Epimerase_deHydtase"/>
</dbReference>
<dbReference type="Pfam" id="PF01370">
    <property type="entry name" value="Epimerase"/>
    <property type="match status" value="1"/>
</dbReference>
<dbReference type="RefSeq" id="WP_106222448.1">
    <property type="nucleotide sequence ID" value="NZ_PVWP01000009.1"/>
</dbReference>
<reference evidence="2 3" key="2">
    <citation type="submission" date="2018-03" db="EMBL/GenBank/DDBJ databases">
        <title>The ancient ancestry and fast evolution of plastids.</title>
        <authorList>
            <person name="Moore K.R."/>
            <person name="Magnabosco C."/>
            <person name="Momper L."/>
            <person name="Gold D.A."/>
            <person name="Bosak T."/>
            <person name="Fournier G.P."/>
        </authorList>
    </citation>
    <scope>NUCLEOTIDE SEQUENCE [LARGE SCALE GENOMIC DNA]</scope>
    <source>
        <strain evidence="2 3">CCALA 015</strain>
    </source>
</reference>